<dbReference type="InterPro" id="IPR034581">
    <property type="entry name" value="PTAC12"/>
</dbReference>
<feature type="region of interest" description="Disordered" evidence="1">
    <location>
        <begin position="1"/>
        <end position="40"/>
    </location>
</feature>
<accession>A0ABP0XL40</accession>
<feature type="compositionally biased region" description="Polar residues" evidence="1">
    <location>
        <begin position="9"/>
        <end position="20"/>
    </location>
</feature>
<gene>
    <name evidence="2" type="ORF">CSSPJE1EN1_LOCUS23906</name>
</gene>
<evidence type="ECO:0000313" key="3">
    <source>
        <dbReference type="Proteomes" id="UP001497444"/>
    </source>
</evidence>
<dbReference type="PANTHER" id="PTHR35720">
    <property type="entry name" value="PROTEIN PLASTID TRANSCRIPTIONALLY ACTIVE 12, CHLOROPLASTIC"/>
    <property type="match status" value="1"/>
</dbReference>
<proteinExistence type="predicted"/>
<name>A0ABP0XL40_9BRYO</name>
<evidence type="ECO:0000313" key="2">
    <source>
        <dbReference type="EMBL" id="CAK9278428.1"/>
    </source>
</evidence>
<dbReference type="PANTHER" id="PTHR35720:SF1">
    <property type="entry name" value="PROTEIN PLASTID TRANSCRIPTIONALLY ACTIVE 12, CHLOROPLASTIC"/>
    <property type="match status" value="1"/>
</dbReference>
<dbReference type="EMBL" id="OZ020104">
    <property type="protein sequence ID" value="CAK9278428.1"/>
    <property type="molecule type" value="Genomic_DNA"/>
</dbReference>
<sequence length="81" mass="9411">MGVREIQQETDIGPSTQAPVSNDELGWNWKKPPVGQEPWSAWQKRMGDSDTVRHEFPRIQAEEEHRKEIGSLAHYKEWVNA</sequence>
<evidence type="ECO:0000256" key="1">
    <source>
        <dbReference type="SAM" id="MobiDB-lite"/>
    </source>
</evidence>
<organism evidence="2 3">
    <name type="scientific">Sphagnum jensenii</name>
    <dbReference type="NCBI Taxonomy" id="128206"/>
    <lineage>
        <taxon>Eukaryota</taxon>
        <taxon>Viridiplantae</taxon>
        <taxon>Streptophyta</taxon>
        <taxon>Embryophyta</taxon>
        <taxon>Bryophyta</taxon>
        <taxon>Sphagnophytina</taxon>
        <taxon>Sphagnopsida</taxon>
        <taxon>Sphagnales</taxon>
        <taxon>Sphagnaceae</taxon>
        <taxon>Sphagnum</taxon>
    </lineage>
</organism>
<protein>
    <submittedName>
        <fullName evidence="2">Uncharacterized protein</fullName>
    </submittedName>
</protein>
<reference evidence="2" key="1">
    <citation type="submission" date="2024-02" db="EMBL/GenBank/DDBJ databases">
        <authorList>
            <consortium name="ELIXIR-Norway"/>
            <consortium name="Elixir Norway"/>
        </authorList>
    </citation>
    <scope>NUCLEOTIDE SEQUENCE</scope>
</reference>
<dbReference type="Proteomes" id="UP001497444">
    <property type="component" value="Chromosome 9"/>
</dbReference>
<keyword evidence="3" id="KW-1185">Reference proteome</keyword>